<accession>A0A3S3QU92</accession>
<dbReference type="AlphaFoldDB" id="A0A3S3QU92"/>
<organism evidence="2 3">
    <name type="scientific">Cinnamomum micranthum f. kanehirae</name>
    <dbReference type="NCBI Taxonomy" id="337451"/>
    <lineage>
        <taxon>Eukaryota</taxon>
        <taxon>Viridiplantae</taxon>
        <taxon>Streptophyta</taxon>
        <taxon>Embryophyta</taxon>
        <taxon>Tracheophyta</taxon>
        <taxon>Spermatophyta</taxon>
        <taxon>Magnoliopsida</taxon>
        <taxon>Magnoliidae</taxon>
        <taxon>Laurales</taxon>
        <taxon>Lauraceae</taxon>
        <taxon>Cinnamomum</taxon>
    </lineage>
</organism>
<keyword evidence="3" id="KW-1185">Reference proteome</keyword>
<dbReference type="EMBL" id="QPKB01000008">
    <property type="protein sequence ID" value="RWR90602.1"/>
    <property type="molecule type" value="Genomic_DNA"/>
</dbReference>
<evidence type="ECO:0000313" key="2">
    <source>
        <dbReference type="EMBL" id="RWR90602.1"/>
    </source>
</evidence>
<dbReference type="Pfam" id="PF10536">
    <property type="entry name" value="PMD"/>
    <property type="match status" value="1"/>
</dbReference>
<dbReference type="STRING" id="337451.A0A3S3QU92"/>
<sequence>MGLIERWRLETNTFHLTSGEATITLEDVAYIYGLSIDGPPVMGQTYTHYEIDDLYRELHGVVPQMKEDYNGVSPKFTRLERVFCPTSEELREKEKPKPK</sequence>
<gene>
    <name evidence="2" type="ORF">CKAN_01970300</name>
</gene>
<dbReference type="GO" id="GO:0010073">
    <property type="term" value="P:meristem maintenance"/>
    <property type="evidence" value="ECO:0007669"/>
    <property type="project" value="InterPro"/>
</dbReference>
<dbReference type="PANTHER" id="PTHR46033:SF8">
    <property type="entry name" value="PROTEIN MAINTENANCE OF MERISTEMS-LIKE"/>
    <property type="match status" value="1"/>
</dbReference>
<evidence type="ECO:0000259" key="1">
    <source>
        <dbReference type="Pfam" id="PF10536"/>
    </source>
</evidence>
<dbReference type="OrthoDB" id="1937804at2759"/>
<evidence type="ECO:0000313" key="3">
    <source>
        <dbReference type="Proteomes" id="UP000283530"/>
    </source>
</evidence>
<protein>
    <submittedName>
        <fullName evidence="2">Serine/threonine-protein phosphatase 7 long form isoform X1</fullName>
    </submittedName>
</protein>
<dbReference type="InterPro" id="IPR044824">
    <property type="entry name" value="MAIN-like"/>
</dbReference>
<dbReference type="InterPro" id="IPR019557">
    <property type="entry name" value="AminoTfrase-like_pln_mobile"/>
</dbReference>
<reference evidence="2 3" key="1">
    <citation type="journal article" date="2019" name="Nat. Plants">
        <title>Stout camphor tree genome fills gaps in understanding of flowering plant genome evolution.</title>
        <authorList>
            <person name="Chaw S.M."/>
            <person name="Liu Y.C."/>
            <person name="Wu Y.W."/>
            <person name="Wang H.Y."/>
            <person name="Lin C.I."/>
            <person name="Wu C.S."/>
            <person name="Ke H.M."/>
            <person name="Chang L.Y."/>
            <person name="Hsu C.Y."/>
            <person name="Yang H.T."/>
            <person name="Sudianto E."/>
            <person name="Hsu M.H."/>
            <person name="Wu K.P."/>
            <person name="Wang L.N."/>
            <person name="Leebens-Mack J.H."/>
            <person name="Tsai I.J."/>
        </authorList>
    </citation>
    <scope>NUCLEOTIDE SEQUENCE [LARGE SCALE GENOMIC DNA]</scope>
    <source>
        <strain evidence="3">cv. Chaw 1501</strain>
        <tissue evidence="2">Young leaves</tissue>
    </source>
</reference>
<comment type="caution">
    <text evidence="2">The sequence shown here is derived from an EMBL/GenBank/DDBJ whole genome shotgun (WGS) entry which is preliminary data.</text>
</comment>
<dbReference type="PANTHER" id="PTHR46033">
    <property type="entry name" value="PROTEIN MAIN-LIKE 2"/>
    <property type="match status" value="1"/>
</dbReference>
<dbReference type="Proteomes" id="UP000283530">
    <property type="component" value="Unassembled WGS sequence"/>
</dbReference>
<name>A0A3S3QU92_9MAGN</name>
<proteinExistence type="predicted"/>
<feature type="domain" description="Aminotransferase-like plant mobile" evidence="1">
    <location>
        <begin position="1"/>
        <end position="82"/>
    </location>
</feature>